<dbReference type="InterPro" id="IPR013216">
    <property type="entry name" value="Methyltransf_11"/>
</dbReference>
<organism evidence="2 3">
    <name type="scientific">Reticulibacter mediterranei</name>
    <dbReference type="NCBI Taxonomy" id="2778369"/>
    <lineage>
        <taxon>Bacteria</taxon>
        <taxon>Bacillati</taxon>
        <taxon>Chloroflexota</taxon>
        <taxon>Ktedonobacteria</taxon>
        <taxon>Ktedonobacterales</taxon>
        <taxon>Reticulibacteraceae</taxon>
        <taxon>Reticulibacter</taxon>
    </lineage>
</organism>
<evidence type="ECO:0000259" key="1">
    <source>
        <dbReference type="Pfam" id="PF08241"/>
    </source>
</evidence>
<comment type="caution">
    <text evidence="2">The sequence shown here is derived from an EMBL/GenBank/DDBJ whole genome shotgun (WGS) entry which is preliminary data.</text>
</comment>
<evidence type="ECO:0000313" key="2">
    <source>
        <dbReference type="EMBL" id="GHO96940.1"/>
    </source>
</evidence>
<dbReference type="GO" id="GO:0008757">
    <property type="term" value="F:S-adenosylmethionine-dependent methyltransferase activity"/>
    <property type="evidence" value="ECO:0007669"/>
    <property type="project" value="InterPro"/>
</dbReference>
<dbReference type="RefSeq" id="WP_220207527.1">
    <property type="nucleotide sequence ID" value="NZ_BNJK01000001.1"/>
</dbReference>
<dbReference type="PANTHER" id="PTHR43591:SF24">
    <property type="entry name" value="2-METHOXY-6-POLYPRENYL-1,4-BENZOQUINOL METHYLASE, MITOCHONDRIAL"/>
    <property type="match status" value="1"/>
</dbReference>
<protein>
    <submittedName>
        <fullName evidence="2">S-adenosyl-L-methionine (SAM)-dependent methyltransferase PhcB</fullName>
    </submittedName>
</protein>
<dbReference type="InterPro" id="IPR029063">
    <property type="entry name" value="SAM-dependent_MTases_sf"/>
</dbReference>
<keyword evidence="2" id="KW-0489">Methyltransferase</keyword>
<dbReference type="PANTHER" id="PTHR43591">
    <property type="entry name" value="METHYLTRANSFERASE"/>
    <property type="match status" value="1"/>
</dbReference>
<gene>
    <name evidence="2" type="ORF">KSF_069880</name>
</gene>
<dbReference type="EMBL" id="BNJK01000001">
    <property type="protein sequence ID" value="GHO96940.1"/>
    <property type="molecule type" value="Genomic_DNA"/>
</dbReference>
<keyword evidence="2" id="KW-0808">Transferase</keyword>
<sequence length="266" mass="28915">MSDSKQTDAAQEKIQQVQSHFGAAAADYVTSKVHASGQDLAWVVEAAGLTGSERVLDVATGGGHTAFALAPGAAEVVALDITPEMLAVAQQEANRRHLHNISFLEGNAQSIPGADASFDVVACRQAAHHFPAVQQAVREWARVLKAGGKLVLVDSMSPEEPEIDAFLNEIEVLRDSSHVHNYRNSEWVALLSEAGFTVKNTREFGIFLDIPSWTQRMRTPAESVARIEHLLRTAGQAERERLHIEERDGILGFTLPVLLLLAIKGE</sequence>
<proteinExistence type="predicted"/>
<keyword evidence="3" id="KW-1185">Reference proteome</keyword>
<accession>A0A8J3N605</accession>
<dbReference type="Pfam" id="PF08241">
    <property type="entry name" value="Methyltransf_11"/>
    <property type="match status" value="1"/>
</dbReference>
<dbReference type="Gene3D" id="3.40.50.150">
    <property type="entry name" value="Vaccinia Virus protein VP39"/>
    <property type="match status" value="1"/>
</dbReference>
<feature type="domain" description="Methyltransferase type 11" evidence="1">
    <location>
        <begin position="56"/>
        <end position="152"/>
    </location>
</feature>
<dbReference type="AlphaFoldDB" id="A0A8J3N605"/>
<reference evidence="2" key="1">
    <citation type="submission" date="2020-10" db="EMBL/GenBank/DDBJ databases">
        <title>Taxonomic study of unclassified bacteria belonging to the class Ktedonobacteria.</title>
        <authorList>
            <person name="Yabe S."/>
            <person name="Wang C.M."/>
            <person name="Zheng Y."/>
            <person name="Sakai Y."/>
            <person name="Cavaletti L."/>
            <person name="Monciardini P."/>
            <person name="Donadio S."/>
        </authorList>
    </citation>
    <scope>NUCLEOTIDE SEQUENCE</scope>
    <source>
        <strain evidence="2">ID150040</strain>
    </source>
</reference>
<dbReference type="GO" id="GO:0032259">
    <property type="term" value="P:methylation"/>
    <property type="evidence" value="ECO:0007669"/>
    <property type="project" value="UniProtKB-KW"/>
</dbReference>
<dbReference type="SUPFAM" id="SSF53335">
    <property type="entry name" value="S-adenosyl-L-methionine-dependent methyltransferases"/>
    <property type="match status" value="1"/>
</dbReference>
<dbReference type="Proteomes" id="UP000597444">
    <property type="component" value="Unassembled WGS sequence"/>
</dbReference>
<name>A0A8J3N605_9CHLR</name>
<dbReference type="CDD" id="cd02440">
    <property type="entry name" value="AdoMet_MTases"/>
    <property type="match status" value="1"/>
</dbReference>
<evidence type="ECO:0000313" key="3">
    <source>
        <dbReference type="Proteomes" id="UP000597444"/>
    </source>
</evidence>